<dbReference type="RefSeq" id="WP_133793949.1">
    <property type="nucleotide sequence ID" value="NZ_SOCA01000002.1"/>
</dbReference>
<organism evidence="5 6">
    <name type="scientific">Prosthecobacter fusiformis</name>
    <dbReference type="NCBI Taxonomy" id="48464"/>
    <lineage>
        <taxon>Bacteria</taxon>
        <taxon>Pseudomonadati</taxon>
        <taxon>Verrucomicrobiota</taxon>
        <taxon>Verrucomicrobiia</taxon>
        <taxon>Verrucomicrobiales</taxon>
        <taxon>Verrucomicrobiaceae</taxon>
        <taxon>Prosthecobacter</taxon>
    </lineage>
</organism>
<dbReference type="EMBL" id="SOCA01000002">
    <property type="protein sequence ID" value="TDU72831.1"/>
    <property type="molecule type" value="Genomic_DNA"/>
</dbReference>
<dbReference type="SUPFAM" id="SSF46785">
    <property type="entry name" value="Winged helix' DNA-binding domain"/>
    <property type="match status" value="1"/>
</dbReference>
<evidence type="ECO:0000313" key="5">
    <source>
        <dbReference type="EMBL" id="TDU72831.1"/>
    </source>
</evidence>
<reference evidence="5 6" key="1">
    <citation type="submission" date="2019-03" db="EMBL/GenBank/DDBJ databases">
        <title>Genomic Encyclopedia of Archaeal and Bacterial Type Strains, Phase II (KMG-II): from individual species to whole genera.</title>
        <authorList>
            <person name="Goeker M."/>
        </authorList>
    </citation>
    <scope>NUCLEOTIDE SEQUENCE [LARGE SCALE GENOMIC DNA]</scope>
    <source>
        <strain evidence="5 6">ATCC 25309</strain>
    </source>
</reference>
<dbReference type="InterPro" id="IPR036390">
    <property type="entry name" value="WH_DNA-bd_sf"/>
</dbReference>
<dbReference type="PANTHER" id="PTHR30146:SF155">
    <property type="entry name" value="ALANINE RACEMASE"/>
    <property type="match status" value="1"/>
</dbReference>
<dbReference type="InterPro" id="IPR028082">
    <property type="entry name" value="Peripla_BP_I"/>
</dbReference>
<dbReference type="InterPro" id="IPR036388">
    <property type="entry name" value="WH-like_DNA-bd_sf"/>
</dbReference>
<dbReference type="Proteomes" id="UP000295662">
    <property type="component" value="Unassembled WGS sequence"/>
</dbReference>
<accession>A0A4R7S3D8</accession>
<dbReference type="SMART" id="SM00345">
    <property type="entry name" value="HTH_GNTR"/>
    <property type="match status" value="1"/>
</dbReference>
<dbReference type="InterPro" id="IPR046335">
    <property type="entry name" value="LacI/GalR-like_sensor"/>
</dbReference>
<protein>
    <submittedName>
        <fullName evidence="5">LacI family transcriptional regulator</fullName>
    </submittedName>
</protein>
<dbReference type="PRINTS" id="PR00035">
    <property type="entry name" value="HTHGNTR"/>
</dbReference>
<dbReference type="PANTHER" id="PTHR30146">
    <property type="entry name" value="LACI-RELATED TRANSCRIPTIONAL REPRESSOR"/>
    <property type="match status" value="1"/>
</dbReference>
<keyword evidence="1" id="KW-0805">Transcription regulation</keyword>
<dbReference type="Gene3D" id="1.10.10.10">
    <property type="entry name" value="Winged helix-like DNA-binding domain superfamily/Winged helix DNA-binding domain"/>
    <property type="match status" value="1"/>
</dbReference>
<feature type="domain" description="HTH gntR-type" evidence="4">
    <location>
        <begin position="19"/>
        <end position="76"/>
    </location>
</feature>
<dbReference type="GO" id="GO:0003700">
    <property type="term" value="F:DNA-binding transcription factor activity"/>
    <property type="evidence" value="ECO:0007669"/>
    <property type="project" value="InterPro"/>
</dbReference>
<evidence type="ECO:0000256" key="3">
    <source>
        <dbReference type="ARBA" id="ARBA00023163"/>
    </source>
</evidence>
<dbReference type="OrthoDB" id="180305at2"/>
<dbReference type="InterPro" id="IPR000524">
    <property type="entry name" value="Tscrpt_reg_HTH_GntR"/>
</dbReference>
<keyword evidence="2" id="KW-0238">DNA-binding</keyword>
<proteinExistence type="predicted"/>
<evidence type="ECO:0000256" key="2">
    <source>
        <dbReference type="ARBA" id="ARBA00023125"/>
    </source>
</evidence>
<dbReference type="GO" id="GO:0000976">
    <property type="term" value="F:transcription cis-regulatory region binding"/>
    <property type="evidence" value="ECO:0007669"/>
    <property type="project" value="TreeGrafter"/>
</dbReference>
<sequence>MSLETAPALPRRASRAAEAAAFLRERLLAGAWPRLLPGEMELARQLQVGRNTIRAALAQLEAENLLKTQSGRRREVTGTVHPPTDSPTQLAVLLLGIPYHALASSTLLWMEALRMRLAGAGWKMQVRVESAAYRRSPGHILEGLTAEQSSAVFILHRSTANMQQWFEKQGMRAVIAGTRHEGSSLPQVDTDYRAASRHAAARLAALGHRHLVILTPRAQLAGDAESIAGFREGAGEARVEVATHNDTTEGVIASLRQVITAQAAPTALFVLRAEHFATTLTWLLQQGVSIPGQMSLISRDDEPFLQHLHPEPTRYRRSAETFAKKLARLITTFGDGGPGRAPAPLLMPDFLKGGTLGPAARSPIKHAFR</sequence>
<evidence type="ECO:0000313" key="6">
    <source>
        <dbReference type="Proteomes" id="UP000295662"/>
    </source>
</evidence>
<comment type="caution">
    <text evidence="5">The sequence shown here is derived from an EMBL/GenBank/DDBJ whole genome shotgun (WGS) entry which is preliminary data.</text>
</comment>
<dbReference type="Pfam" id="PF00392">
    <property type="entry name" value="GntR"/>
    <property type="match status" value="1"/>
</dbReference>
<keyword evidence="3" id="KW-0804">Transcription</keyword>
<dbReference type="Pfam" id="PF13377">
    <property type="entry name" value="Peripla_BP_3"/>
    <property type="match status" value="1"/>
</dbReference>
<name>A0A4R7S3D8_9BACT</name>
<evidence type="ECO:0000259" key="4">
    <source>
        <dbReference type="SMART" id="SM00345"/>
    </source>
</evidence>
<dbReference type="SUPFAM" id="SSF53822">
    <property type="entry name" value="Periplasmic binding protein-like I"/>
    <property type="match status" value="1"/>
</dbReference>
<dbReference type="Gene3D" id="3.40.50.2300">
    <property type="match status" value="2"/>
</dbReference>
<evidence type="ECO:0000256" key="1">
    <source>
        <dbReference type="ARBA" id="ARBA00023015"/>
    </source>
</evidence>
<dbReference type="AlphaFoldDB" id="A0A4R7S3D8"/>
<gene>
    <name evidence="5" type="ORF">EI77_01296</name>
</gene>
<keyword evidence="6" id="KW-1185">Reference proteome</keyword>